<evidence type="ECO:0000313" key="1">
    <source>
        <dbReference type="EMBL" id="KAF9733535.1"/>
    </source>
</evidence>
<proteinExistence type="predicted"/>
<organism evidence="1 2">
    <name type="scientific">Paraphaeosphaeria minitans</name>
    <dbReference type="NCBI Taxonomy" id="565426"/>
    <lineage>
        <taxon>Eukaryota</taxon>
        <taxon>Fungi</taxon>
        <taxon>Dikarya</taxon>
        <taxon>Ascomycota</taxon>
        <taxon>Pezizomycotina</taxon>
        <taxon>Dothideomycetes</taxon>
        <taxon>Pleosporomycetidae</taxon>
        <taxon>Pleosporales</taxon>
        <taxon>Massarineae</taxon>
        <taxon>Didymosphaeriaceae</taxon>
        <taxon>Paraphaeosphaeria</taxon>
    </lineage>
</organism>
<comment type="caution">
    <text evidence="1">The sequence shown here is derived from an EMBL/GenBank/DDBJ whole genome shotgun (WGS) entry which is preliminary data.</text>
</comment>
<accession>A0A9P6GFQ8</accession>
<dbReference type="AlphaFoldDB" id="A0A9P6GFQ8"/>
<evidence type="ECO:0000313" key="2">
    <source>
        <dbReference type="Proteomes" id="UP000756921"/>
    </source>
</evidence>
<name>A0A9P6GFQ8_9PLEO</name>
<dbReference type="EMBL" id="WJXW01000008">
    <property type="protein sequence ID" value="KAF9733535.1"/>
    <property type="molecule type" value="Genomic_DNA"/>
</dbReference>
<sequence>MAEAFAMMHWGARIDANDVEFVLAPLRAAASAPSFFQSDYLGPHSLWILDSDC</sequence>
<keyword evidence="2" id="KW-1185">Reference proteome</keyword>
<protein>
    <submittedName>
        <fullName evidence="1">Uncharacterized protein</fullName>
    </submittedName>
</protein>
<reference evidence="1" key="1">
    <citation type="journal article" date="2020" name="Mol. Plant Microbe Interact.">
        <title>Genome Sequence of the Biocontrol Agent Coniothyrium minitans strain Conio (IMI 134523).</title>
        <authorList>
            <person name="Patel D."/>
            <person name="Shittu T.A."/>
            <person name="Baroncelli R."/>
            <person name="Muthumeenakshi S."/>
            <person name="Osborne T.H."/>
            <person name="Janganan T.K."/>
            <person name="Sreenivasaprasad S."/>
        </authorList>
    </citation>
    <scope>NUCLEOTIDE SEQUENCE</scope>
    <source>
        <strain evidence="1">Conio</strain>
    </source>
</reference>
<dbReference type="Proteomes" id="UP000756921">
    <property type="component" value="Unassembled WGS sequence"/>
</dbReference>
<gene>
    <name evidence="1" type="ORF">PMIN01_07878</name>
</gene>